<accession>A0A066UVN4</accession>
<dbReference type="SUPFAM" id="SSF53850">
    <property type="entry name" value="Periplasmic binding protein-like II"/>
    <property type="match status" value="1"/>
</dbReference>
<keyword evidence="3" id="KW-0238">DNA-binding</keyword>
<dbReference type="FunFam" id="1.10.10.10:FF:000001">
    <property type="entry name" value="LysR family transcriptional regulator"/>
    <property type="match status" value="1"/>
</dbReference>
<dbReference type="GO" id="GO:0006351">
    <property type="term" value="P:DNA-templated transcription"/>
    <property type="evidence" value="ECO:0007669"/>
    <property type="project" value="TreeGrafter"/>
</dbReference>
<organism evidence="6 7">
    <name type="scientific">Vibrio fortis</name>
    <dbReference type="NCBI Taxonomy" id="212667"/>
    <lineage>
        <taxon>Bacteria</taxon>
        <taxon>Pseudomonadati</taxon>
        <taxon>Pseudomonadota</taxon>
        <taxon>Gammaproteobacteria</taxon>
        <taxon>Vibrionales</taxon>
        <taxon>Vibrionaceae</taxon>
        <taxon>Vibrio</taxon>
    </lineage>
</organism>
<sequence>MKIEDLKLFTTVVELGSFTAAANALDLPRGNVSRRISDLEVSLGIQLFIRTTRSLSLTQSGELYYKELLIALGALEKANHVASNLSELPHGKIKIGLLAETSDILQSTLFRFQDMYPEVELDIRSINNGFVDMHRQGLDIAMHGGRLSDANIVARKLMDLQRVFVASPDFIAKEGQPVSVQELSNYPFVCFRWPTGDIDQQWDIANINVTVEPSIVSDSIGFVKGGAIRHRGIALLPELLVRQEIKDGTLVNLFPNDTLQKEEAWLLYPQRKALSHASQLLVDFLLQELPKL</sequence>
<reference evidence="6 7" key="1">
    <citation type="submission" date="2014-02" db="EMBL/GenBank/DDBJ databases">
        <title>Vibrio fortis Dalian14 Genome Sequencing.</title>
        <authorList>
            <person name="Wang Y."/>
            <person name="Song L."/>
            <person name="Liu G."/>
            <person name="Ding J."/>
        </authorList>
    </citation>
    <scope>NUCLEOTIDE SEQUENCE [LARGE SCALE GENOMIC DNA]</scope>
    <source>
        <strain evidence="6 7">Dalian14</strain>
    </source>
</reference>
<dbReference type="RefSeq" id="WP_032548985.1">
    <property type="nucleotide sequence ID" value="NZ_JFFR01000002.1"/>
</dbReference>
<dbReference type="Gene3D" id="1.10.10.10">
    <property type="entry name" value="Winged helix-like DNA-binding domain superfamily/Winged helix DNA-binding domain"/>
    <property type="match status" value="1"/>
</dbReference>
<dbReference type="CDD" id="cd08422">
    <property type="entry name" value="PBP2_CrgA_like"/>
    <property type="match status" value="1"/>
</dbReference>
<dbReference type="AlphaFoldDB" id="A0A066UVN4"/>
<dbReference type="GO" id="GO:0043565">
    <property type="term" value="F:sequence-specific DNA binding"/>
    <property type="evidence" value="ECO:0007669"/>
    <property type="project" value="TreeGrafter"/>
</dbReference>
<dbReference type="Proteomes" id="UP000027219">
    <property type="component" value="Unassembled WGS sequence"/>
</dbReference>
<dbReference type="OrthoDB" id="9786526at2"/>
<comment type="similarity">
    <text evidence="1">Belongs to the LysR transcriptional regulatory family.</text>
</comment>
<evidence type="ECO:0000256" key="2">
    <source>
        <dbReference type="ARBA" id="ARBA00023015"/>
    </source>
</evidence>
<dbReference type="InterPro" id="IPR058163">
    <property type="entry name" value="LysR-type_TF_proteobact-type"/>
</dbReference>
<dbReference type="Gene3D" id="3.40.190.10">
    <property type="entry name" value="Periplasmic binding protein-like II"/>
    <property type="match status" value="2"/>
</dbReference>
<dbReference type="InterPro" id="IPR000847">
    <property type="entry name" value="LysR_HTH_N"/>
</dbReference>
<dbReference type="Pfam" id="PF03466">
    <property type="entry name" value="LysR_substrate"/>
    <property type="match status" value="1"/>
</dbReference>
<dbReference type="InterPro" id="IPR036390">
    <property type="entry name" value="WH_DNA-bd_sf"/>
</dbReference>
<name>A0A066UVN4_9VIBR</name>
<evidence type="ECO:0000313" key="7">
    <source>
        <dbReference type="Proteomes" id="UP000027219"/>
    </source>
</evidence>
<keyword evidence="2" id="KW-0805">Transcription regulation</keyword>
<dbReference type="InterPro" id="IPR005119">
    <property type="entry name" value="LysR_subst-bd"/>
</dbReference>
<dbReference type="PROSITE" id="PS50931">
    <property type="entry name" value="HTH_LYSR"/>
    <property type="match status" value="1"/>
</dbReference>
<evidence type="ECO:0000256" key="1">
    <source>
        <dbReference type="ARBA" id="ARBA00009437"/>
    </source>
</evidence>
<comment type="caution">
    <text evidence="6">The sequence shown here is derived from an EMBL/GenBank/DDBJ whole genome shotgun (WGS) entry which is preliminary data.</text>
</comment>
<dbReference type="GO" id="GO:0003700">
    <property type="term" value="F:DNA-binding transcription factor activity"/>
    <property type="evidence" value="ECO:0007669"/>
    <property type="project" value="InterPro"/>
</dbReference>
<dbReference type="EMBL" id="JFFR01000002">
    <property type="protein sequence ID" value="KDN30007.1"/>
    <property type="molecule type" value="Genomic_DNA"/>
</dbReference>
<keyword evidence="4" id="KW-0804">Transcription</keyword>
<evidence type="ECO:0000256" key="4">
    <source>
        <dbReference type="ARBA" id="ARBA00023163"/>
    </source>
</evidence>
<dbReference type="STRING" id="212667.VFDL14_04540"/>
<dbReference type="Pfam" id="PF00126">
    <property type="entry name" value="HTH_1"/>
    <property type="match status" value="1"/>
</dbReference>
<evidence type="ECO:0000256" key="3">
    <source>
        <dbReference type="ARBA" id="ARBA00023125"/>
    </source>
</evidence>
<protein>
    <submittedName>
        <fullName evidence="6">Transcriptional regulator</fullName>
    </submittedName>
</protein>
<gene>
    <name evidence="6" type="ORF">VFDL14_04540</name>
</gene>
<dbReference type="PANTHER" id="PTHR30537">
    <property type="entry name" value="HTH-TYPE TRANSCRIPTIONAL REGULATOR"/>
    <property type="match status" value="1"/>
</dbReference>
<keyword evidence="7" id="KW-1185">Reference proteome</keyword>
<dbReference type="InterPro" id="IPR036388">
    <property type="entry name" value="WH-like_DNA-bd_sf"/>
</dbReference>
<feature type="domain" description="HTH lysR-type" evidence="5">
    <location>
        <begin position="1"/>
        <end position="58"/>
    </location>
</feature>
<evidence type="ECO:0000259" key="5">
    <source>
        <dbReference type="PROSITE" id="PS50931"/>
    </source>
</evidence>
<dbReference type="SUPFAM" id="SSF46785">
    <property type="entry name" value="Winged helix' DNA-binding domain"/>
    <property type="match status" value="1"/>
</dbReference>
<dbReference type="PANTHER" id="PTHR30537:SF5">
    <property type="entry name" value="HTH-TYPE TRANSCRIPTIONAL ACTIVATOR TTDR-RELATED"/>
    <property type="match status" value="1"/>
</dbReference>
<evidence type="ECO:0000313" key="6">
    <source>
        <dbReference type="EMBL" id="KDN30007.1"/>
    </source>
</evidence>
<proteinExistence type="inferred from homology"/>